<proteinExistence type="predicted"/>
<keyword evidence="3" id="KW-1185">Reference proteome</keyword>
<name>A0ABW3KDI5_9GAMM</name>
<sequence>MPKPRSTQVSLEDTPFYHCVSRTVRRAFLCGIDHYSGQSFEHRRGWVEQRLLLLAQVFAIDIAAYAVMSNHLHVVLRIDAETAQAWSSMEVINQWHQLFKGTLLTQKFAKEEPIEAYELDSLNSSIAEYRRRLMDISWFMRALNEPIARQANKEDDCTGRFWEGRFKSQALLGDAAVLACMAYVDLNPIRAKEATTPEKSGFTSIQRRINAAANGKQPERLLPFVGNEHKDMLKGLLFDAKDYVILVDDTGRMVRDDKRGAIRASTANILNRLNIPLDNWLNITNEFKHLFKGPVGSLEDLTLYCEHLDKKRVVNASSCRHWHS</sequence>
<dbReference type="PANTHER" id="PTHR34322">
    <property type="entry name" value="TRANSPOSASE, Y1_TNP DOMAIN-CONTAINING"/>
    <property type="match status" value="1"/>
</dbReference>
<accession>A0ABW3KDI5</accession>
<evidence type="ECO:0000259" key="1">
    <source>
        <dbReference type="SMART" id="SM01321"/>
    </source>
</evidence>
<comment type="caution">
    <text evidence="2">The sequence shown here is derived from an EMBL/GenBank/DDBJ whole genome shotgun (WGS) entry which is preliminary data.</text>
</comment>
<dbReference type="RefSeq" id="WP_379556591.1">
    <property type="nucleotide sequence ID" value="NZ_JBHTJS010000002.1"/>
</dbReference>
<gene>
    <name evidence="2" type="ORF">ACFQ1C_00575</name>
</gene>
<dbReference type="GO" id="GO:0016787">
    <property type="term" value="F:hydrolase activity"/>
    <property type="evidence" value="ECO:0007669"/>
    <property type="project" value="UniProtKB-KW"/>
</dbReference>
<reference evidence="3" key="1">
    <citation type="journal article" date="2019" name="Int. J. Syst. Evol. Microbiol.">
        <title>The Global Catalogue of Microorganisms (GCM) 10K type strain sequencing project: providing services to taxonomists for standard genome sequencing and annotation.</title>
        <authorList>
            <consortium name="The Broad Institute Genomics Platform"/>
            <consortium name="The Broad Institute Genome Sequencing Center for Infectious Disease"/>
            <person name="Wu L."/>
            <person name="Ma J."/>
        </authorList>
    </citation>
    <scope>NUCLEOTIDE SEQUENCE [LARGE SCALE GENOMIC DNA]</scope>
    <source>
        <strain evidence="3">CCUG 60525</strain>
    </source>
</reference>
<feature type="domain" description="Transposase IS200-like" evidence="1">
    <location>
        <begin position="12"/>
        <end position="187"/>
    </location>
</feature>
<dbReference type="InterPro" id="IPR036515">
    <property type="entry name" value="Transposase_17_sf"/>
</dbReference>
<dbReference type="SUPFAM" id="SSF143422">
    <property type="entry name" value="Transposase IS200-like"/>
    <property type="match status" value="1"/>
</dbReference>
<dbReference type="InterPro" id="IPR002686">
    <property type="entry name" value="Transposase_17"/>
</dbReference>
<keyword evidence="2" id="KW-0378">Hydrolase</keyword>
<dbReference type="SMART" id="SM01321">
    <property type="entry name" value="Y1_Tnp"/>
    <property type="match status" value="1"/>
</dbReference>
<dbReference type="Gene3D" id="3.30.70.1290">
    <property type="entry name" value="Transposase IS200-like"/>
    <property type="match status" value="1"/>
</dbReference>
<dbReference type="PANTHER" id="PTHR34322:SF2">
    <property type="entry name" value="TRANSPOSASE IS200-LIKE DOMAIN-CONTAINING PROTEIN"/>
    <property type="match status" value="1"/>
</dbReference>
<dbReference type="Proteomes" id="UP001597048">
    <property type="component" value="Unassembled WGS sequence"/>
</dbReference>
<organism evidence="2 3">
    <name type="scientific">Oceanisphaera ostreae</name>
    <dbReference type="NCBI Taxonomy" id="914151"/>
    <lineage>
        <taxon>Bacteria</taxon>
        <taxon>Pseudomonadati</taxon>
        <taxon>Pseudomonadota</taxon>
        <taxon>Gammaproteobacteria</taxon>
        <taxon>Aeromonadales</taxon>
        <taxon>Aeromonadaceae</taxon>
        <taxon>Oceanisphaera</taxon>
    </lineage>
</organism>
<evidence type="ECO:0000313" key="3">
    <source>
        <dbReference type="Proteomes" id="UP001597048"/>
    </source>
</evidence>
<evidence type="ECO:0000313" key="2">
    <source>
        <dbReference type="EMBL" id="MFD1006664.1"/>
    </source>
</evidence>
<dbReference type="EMBL" id="JBHTJS010000002">
    <property type="protein sequence ID" value="MFD1006664.1"/>
    <property type="molecule type" value="Genomic_DNA"/>
</dbReference>
<protein>
    <submittedName>
        <fullName evidence="2">Alpha-amylase family glycosyl hydrolase</fullName>
    </submittedName>
</protein>